<dbReference type="InterPro" id="IPR051534">
    <property type="entry name" value="CBASS_pafABC_assoc_protein"/>
</dbReference>
<dbReference type="PANTHER" id="PTHR34580:SF1">
    <property type="entry name" value="PROTEIN PAFC"/>
    <property type="match status" value="1"/>
</dbReference>
<accession>A0ABX3JSN6</accession>
<sequence>MVERTGELKTKRILHLYDRLMNGDYIRKQDVADEFNVSEKAIQRDFEVIREYLYDTYVGEEVSIDYEKGVGHSLNVPNSNRFSREEVILISKILLESRAFLKEEMNYLLNKVIAQCKVEEQKHTYEVIRNEVFLYQPVTHNKPLAHLIGELSNAIVEQNLVTIEYMRIGALEPIQRIIEPLGIMFSEFYFYLVANIHGAEKEYPAIYRLDRIEGYTIESKHFRKKEQSRFQEGEFRKQVQFMQTGKLMHVKFRYWGASIEAVKDRLPNAEVKKQSDDSYLVEAKVFGQGVKMWLLSQAEFVEVLTPQEFRLEMMSSIKRMAEIYNIL</sequence>
<dbReference type="InterPro" id="IPR026881">
    <property type="entry name" value="WYL_dom"/>
</dbReference>
<feature type="domain" description="WYL" evidence="1">
    <location>
        <begin position="148"/>
        <end position="216"/>
    </location>
</feature>
<keyword evidence="4" id="KW-1185">Reference proteome</keyword>
<dbReference type="PROSITE" id="PS52050">
    <property type="entry name" value="WYL"/>
    <property type="match status" value="1"/>
</dbReference>
<evidence type="ECO:0000259" key="2">
    <source>
        <dbReference type="Pfam" id="PF25583"/>
    </source>
</evidence>
<proteinExistence type="predicted"/>
<evidence type="ECO:0000313" key="4">
    <source>
        <dbReference type="Proteomes" id="UP000189059"/>
    </source>
</evidence>
<dbReference type="InterPro" id="IPR057727">
    <property type="entry name" value="WCX_dom"/>
</dbReference>
<gene>
    <name evidence="3" type="ORF">BBD40_24020</name>
</gene>
<dbReference type="Pfam" id="PF25583">
    <property type="entry name" value="WCX"/>
    <property type="match status" value="1"/>
</dbReference>
<dbReference type="Proteomes" id="UP000189059">
    <property type="component" value="Unassembled WGS sequence"/>
</dbReference>
<feature type="domain" description="WCX" evidence="2">
    <location>
        <begin position="256"/>
        <end position="321"/>
    </location>
</feature>
<reference evidence="3 4" key="1">
    <citation type="submission" date="2016-12" db="EMBL/GenBank/DDBJ databases">
        <title>Genome sequencing and description of Paenibacillus sp. nov. from high altitude lake in the Indian Trans- Himalayas.</title>
        <authorList>
            <person name="Kiran S."/>
            <person name="Swarnkar M.K."/>
            <person name="Rana A."/>
            <person name="Tewari R."/>
            <person name="Gulati A."/>
        </authorList>
    </citation>
    <scope>NUCLEOTIDE SEQUENCE [LARGE SCALE GENOMIC DNA]</scope>
    <source>
        <strain evidence="3 4">IHBB 9951</strain>
    </source>
</reference>
<evidence type="ECO:0008006" key="5">
    <source>
        <dbReference type="Google" id="ProtNLM"/>
    </source>
</evidence>
<dbReference type="RefSeq" id="WP_077569653.1">
    <property type="nucleotide sequence ID" value="NZ_MRVI01000002.1"/>
</dbReference>
<protein>
    <recommendedName>
        <fullName evidence="5">WYL domain-containing protein</fullName>
    </recommendedName>
</protein>
<evidence type="ECO:0000259" key="1">
    <source>
        <dbReference type="Pfam" id="PF13280"/>
    </source>
</evidence>
<evidence type="ECO:0000313" key="3">
    <source>
        <dbReference type="EMBL" id="OOC58747.1"/>
    </source>
</evidence>
<name>A0ABX3JSN6_9BACL</name>
<dbReference type="Pfam" id="PF13280">
    <property type="entry name" value="WYL"/>
    <property type="match status" value="1"/>
</dbReference>
<comment type="caution">
    <text evidence="3">The sequence shown here is derived from an EMBL/GenBank/DDBJ whole genome shotgun (WGS) entry which is preliminary data.</text>
</comment>
<dbReference type="PANTHER" id="PTHR34580">
    <property type="match status" value="1"/>
</dbReference>
<dbReference type="EMBL" id="MRVI01000002">
    <property type="protein sequence ID" value="OOC58747.1"/>
    <property type="molecule type" value="Genomic_DNA"/>
</dbReference>
<organism evidence="3 4">
    <name type="scientific">Paenibacillus ihbetae</name>
    <dbReference type="NCBI Taxonomy" id="1870820"/>
    <lineage>
        <taxon>Bacteria</taxon>
        <taxon>Bacillati</taxon>
        <taxon>Bacillota</taxon>
        <taxon>Bacilli</taxon>
        <taxon>Bacillales</taxon>
        <taxon>Paenibacillaceae</taxon>
        <taxon>Paenibacillus</taxon>
    </lineage>
</organism>